<dbReference type="InterPro" id="IPR050121">
    <property type="entry name" value="Cytochrome_P450_monoxygenase"/>
</dbReference>
<keyword evidence="3" id="KW-0503">Monooxygenase</keyword>
<dbReference type="PROSITE" id="PS00086">
    <property type="entry name" value="CYTOCHROME_P450"/>
    <property type="match status" value="1"/>
</dbReference>
<dbReference type="PANTHER" id="PTHR24305">
    <property type="entry name" value="CYTOCHROME P450"/>
    <property type="match status" value="1"/>
</dbReference>
<keyword evidence="3" id="KW-0560">Oxidoreductase</keyword>
<organism evidence="4 5">
    <name type="scientific">Streptomyces boetiae</name>
    <dbReference type="NCBI Taxonomy" id="3075541"/>
    <lineage>
        <taxon>Bacteria</taxon>
        <taxon>Bacillati</taxon>
        <taxon>Actinomycetota</taxon>
        <taxon>Actinomycetes</taxon>
        <taxon>Kitasatosporales</taxon>
        <taxon>Streptomycetaceae</taxon>
        <taxon>Streptomyces</taxon>
    </lineage>
</organism>
<comment type="cofactor">
    <cofactor evidence="1">
        <name>heme</name>
        <dbReference type="ChEBI" id="CHEBI:30413"/>
    </cofactor>
</comment>
<evidence type="ECO:0000313" key="4">
    <source>
        <dbReference type="EMBL" id="MDT0306568.1"/>
    </source>
</evidence>
<keyword evidence="3" id="KW-0479">Metal-binding</keyword>
<comment type="caution">
    <text evidence="4">The sequence shown here is derived from an EMBL/GenBank/DDBJ whole genome shotgun (WGS) entry which is preliminary data.</text>
</comment>
<keyword evidence="3" id="KW-0408">Iron</keyword>
<dbReference type="Proteomes" id="UP001183388">
    <property type="component" value="Unassembled WGS sequence"/>
</dbReference>
<keyword evidence="5" id="KW-1185">Reference proteome</keyword>
<dbReference type="PRINTS" id="PR00463">
    <property type="entry name" value="EP450I"/>
</dbReference>
<dbReference type="InterPro" id="IPR001128">
    <property type="entry name" value="Cyt_P450"/>
</dbReference>
<comment type="similarity">
    <text evidence="2 3">Belongs to the cytochrome P450 family.</text>
</comment>
<evidence type="ECO:0000256" key="3">
    <source>
        <dbReference type="RuleBase" id="RU000461"/>
    </source>
</evidence>
<evidence type="ECO:0000256" key="2">
    <source>
        <dbReference type="ARBA" id="ARBA00010617"/>
    </source>
</evidence>
<gene>
    <name evidence="4" type="ORF">RM780_06285</name>
</gene>
<dbReference type="Pfam" id="PF00067">
    <property type="entry name" value="p450"/>
    <property type="match status" value="1"/>
</dbReference>
<dbReference type="InterPro" id="IPR036396">
    <property type="entry name" value="Cyt_P450_sf"/>
</dbReference>
<evidence type="ECO:0000256" key="1">
    <source>
        <dbReference type="ARBA" id="ARBA00001971"/>
    </source>
</evidence>
<dbReference type="PRINTS" id="PR00385">
    <property type="entry name" value="P450"/>
</dbReference>
<dbReference type="PANTHER" id="PTHR24305:SF166">
    <property type="entry name" value="CYTOCHROME P450 12A4, MITOCHONDRIAL-RELATED"/>
    <property type="match status" value="1"/>
</dbReference>
<dbReference type="EMBL" id="JAVREN010000006">
    <property type="protein sequence ID" value="MDT0306568.1"/>
    <property type="molecule type" value="Genomic_DNA"/>
</dbReference>
<dbReference type="InterPro" id="IPR002401">
    <property type="entry name" value="Cyt_P450_E_grp-I"/>
</dbReference>
<name>A0ABU2L5H3_9ACTN</name>
<dbReference type="InterPro" id="IPR017972">
    <property type="entry name" value="Cyt_P450_CS"/>
</dbReference>
<dbReference type="Gene3D" id="1.10.630.10">
    <property type="entry name" value="Cytochrome P450"/>
    <property type="match status" value="1"/>
</dbReference>
<dbReference type="CDD" id="cd11068">
    <property type="entry name" value="CYP120A1"/>
    <property type="match status" value="1"/>
</dbReference>
<keyword evidence="3" id="KW-0349">Heme</keyword>
<evidence type="ECO:0000313" key="5">
    <source>
        <dbReference type="Proteomes" id="UP001183388"/>
    </source>
</evidence>
<reference evidence="5" key="1">
    <citation type="submission" date="2023-07" db="EMBL/GenBank/DDBJ databases">
        <title>30 novel species of actinomycetes from the DSMZ collection.</title>
        <authorList>
            <person name="Nouioui I."/>
        </authorList>
    </citation>
    <scope>NUCLEOTIDE SEQUENCE [LARGE SCALE GENOMIC DNA]</scope>
    <source>
        <strain evidence="5">DSM 44917</strain>
    </source>
</reference>
<sequence>MAPSLWPGIARIPHPARRVPLLGDVLGVSPSAPVQDSMRMARELGPVFQRKVFGQRIVFVADPGLVAELADETRFVKKVVLAVERLRDVAGDGLFTAHSDEPNWRLGHEVLAAGFTREAMVRYHPTMVAMAQRLTASWDRRAAAGDPVDVPGDMTKLTLETIAHTGFGYDFGSFERSEPHPFVTSMVSALLHAQDRRLLIPGVRTVFARAVRKRVTGHHGHLRSVVDEVVRRRTAEGDESTDDLLGLMLNTGRPGTGERLDAANIRNQVITFLVAGHETTSGALSFALYYLAKHPEVLARARQEVDEVWGGAEVPGYEQVSKLRYVRRALDEALRLWPTAPGYVRAARADTVLGGRYPMREGAWALVLIPALHRDEEVWGPDPEAFDPDRFLPERVRARPAHTFKPFGTGERACIGRQFALHEAVLVLGLLLRRYDLHDHADYRLRVTERLTLMPEGFTLTLTRRKVPAPAHAPAG</sequence>
<accession>A0ABU2L5H3</accession>
<proteinExistence type="inferred from homology"/>
<dbReference type="SUPFAM" id="SSF48264">
    <property type="entry name" value="Cytochrome P450"/>
    <property type="match status" value="1"/>
</dbReference>
<dbReference type="RefSeq" id="WP_311629493.1">
    <property type="nucleotide sequence ID" value="NZ_JAVREN010000006.1"/>
</dbReference>
<protein>
    <submittedName>
        <fullName evidence="4">Cytochrome P450</fullName>
    </submittedName>
</protein>